<accession>A0ABQ6CW46</accession>
<organism evidence="1 2">
    <name type="scientific">Labrys miyagiensis</name>
    <dbReference type="NCBI Taxonomy" id="346912"/>
    <lineage>
        <taxon>Bacteria</taxon>
        <taxon>Pseudomonadati</taxon>
        <taxon>Pseudomonadota</taxon>
        <taxon>Alphaproteobacteria</taxon>
        <taxon>Hyphomicrobiales</taxon>
        <taxon>Xanthobacteraceae</taxon>
        <taxon>Labrys</taxon>
    </lineage>
</organism>
<reference evidence="2" key="1">
    <citation type="journal article" date="2019" name="Int. J. Syst. Evol. Microbiol.">
        <title>The Global Catalogue of Microorganisms (GCM) 10K type strain sequencing project: providing services to taxonomists for standard genome sequencing and annotation.</title>
        <authorList>
            <consortium name="The Broad Institute Genomics Platform"/>
            <consortium name="The Broad Institute Genome Sequencing Center for Infectious Disease"/>
            <person name="Wu L."/>
            <person name="Ma J."/>
        </authorList>
    </citation>
    <scope>NUCLEOTIDE SEQUENCE [LARGE SCALE GENOMIC DNA]</scope>
    <source>
        <strain evidence="2">NBRC 101365</strain>
    </source>
</reference>
<dbReference type="Proteomes" id="UP001156882">
    <property type="component" value="Unassembled WGS sequence"/>
</dbReference>
<dbReference type="RefSeq" id="WP_284316147.1">
    <property type="nucleotide sequence ID" value="NZ_BSPC01000069.1"/>
</dbReference>
<keyword evidence="2" id="KW-1185">Reference proteome</keyword>
<proteinExistence type="predicted"/>
<gene>
    <name evidence="1" type="ORF">GCM10007874_62500</name>
</gene>
<protein>
    <submittedName>
        <fullName evidence="1">Uncharacterized protein</fullName>
    </submittedName>
</protein>
<comment type="caution">
    <text evidence="1">The sequence shown here is derived from an EMBL/GenBank/DDBJ whole genome shotgun (WGS) entry which is preliminary data.</text>
</comment>
<sequence length="187" mass="21060">MAYKMNIPESWIKLNAKTKNIGYLLNLDSAVGENCANRADDVMLVQYILMTTLAAPKDQPLKIDGPTEIHDFFDFVGAAFAADAAMTDQIAREYRQLAKTFFDNQAPLPTGKCDSITVTWIRMFQMRHLRKFVSAVDGRVDPINPIHGPMQKSTMLRLNVALPVWRTDLEKSDAPAALKSALRDFRK</sequence>
<dbReference type="EMBL" id="BSPC01000069">
    <property type="protein sequence ID" value="GLS23230.1"/>
    <property type="molecule type" value="Genomic_DNA"/>
</dbReference>
<name>A0ABQ6CW46_9HYPH</name>
<evidence type="ECO:0000313" key="1">
    <source>
        <dbReference type="EMBL" id="GLS23230.1"/>
    </source>
</evidence>
<evidence type="ECO:0000313" key="2">
    <source>
        <dbReference type="Proteomes" id="UP001156882"/>
    </source>
</evidence>